<evidence type="ECO:0000313" key="2">
    <source>
        <dbReference type="EMBL" id="CAH0525779.1"/>
    </source>
</evidence>
<sequence>MFTLEVEKGLELALVEPKFAPLYLKVVTKQREYLSEWLAWPAHAENEEFFLNFIKRSLHDYADGKSLVCAIFFQDELVGNISFNRIDHELSKVEIGYWLRDDYQGKGIISKSVSKLINFAFSELSMQKIQIATAVGNQPSRSVCIRMGFSLEGIITRAENLNGNVVDHAIYGLSRAEWTKIYPSE</sequence>
<dbReference type="RefSeq" id="WP_237484278.1">
    <property type="nucleotide sequence ID" value="NZ_CAKLCM010000002.1"/>
</dbReference>
<reference evidence="2" key="1">
    <citation type="submission" date="2021-12" db="EMBL/GenBank/DDBJ databases">
        <authorList>
            <person name="Rodrigo-Torres L."/>
            <person name="Arahal R. D."/>
            <person name="Lucena T."/>
        </authorList>
    </citation>
    <scope>NUCLEOTIDE SEQUENCE</scope>
    <source>
        <strain evidence="2">CECT 8226</strain>
    </source>
</reference>
<evidence type="ECO:0000313" key="3">
    <source>
        <dbReference type="Proteomes" id="UP000838160"/>
    </source>
</evidence>
<dbReference type="InterPro" id="IPR051908">
    <property type="entry name" value="Ribosomal_N-acetyltransferase"/>
</dbReference>
<dbReference type="Pfam" id="PF13302">
    <property type="entry name" value="Acetyltransf_3"/>
    <property type="match status" value="1"/>
</dbReference>
<dbReference type="PANTHER" id="PTHR43441">
    <property type="entry name" value="RIBOSOMAL-PROTEIN-SERINE ACETYLTRANSFERASE"/>
    <property type="match status" value="1"/>
</dbReference>
<dbReference type="InterPro" id="IPR016181">
    <property type="entry name" value="Acyl_CoA_acyltransferase"/>
</dbReference>
<dbReference type="SUPFAM" id="SSF55729">
    <property type="entry name" value="Acyl-CoA N-acyltransferases (Nat)"/>
    <property type="match status" value="1"/>
</dbReference>
<dbReference type="EC" id="2.3.1.-" evidence="2"/>
<feature type="domain" description="N-acetyltransferase" evidence="1">
    <location>
        <begin position="24"/>
        <end position="177"/>
    </location>
</feature>
<dbReference type="GO" id="GO:0016746">
    <property type="term" value="F:acyltransferase activity"/>
    <property type="evidence" value="ECO:0007669"/>
    <property type="project" value="UniProtKB-KW"/>
</dbReference>
<gene>
    <name evidence="2" type="primary">ydaF_1</name>
    <name evidence="2" type="ORF">VHP8226_01310</name>
</gene>
<keyword evidence="2" id="KW-0808">Transferase</keyword>
<keyword evidence="2" id="KW-0012">Acyltransferase</keyword>
<organism evidence="2 3">
    <name type="scientific">Vibrio hippocampi</name>
    <dbReference type="NCBI Taxonomy" id="654686"/>
    <lineage>
        <taxon>Bacteria</taxon>
        <taxon>Pseudomonadati</taxon>
        <taxon>Pseudomonadota</taxon>
        <taxon>Gammaproteobacteria</taxon>
        <taxon>Vibrionales</taxon>
        <taxon>Vibrionaceae</taxon>
        <taxon>Vibrio</taxon>
    </lineage>
</organism>
<protein>
    <submittedName>
        <fullName evidence="2">Ribosomal N-acetyltransferase YdaF</fullName>
        <ecNumber evidence="2">2.3.1.-</ecNumber>
    </submittedName>
</protein>
<evidence type="ECO:0000259" key="1">
    <source>
        <dbReference type="PROSITE" id="PS51186"/>
    </source>
</evidence>
<dbReference type="PROSITE" id="PS51186">
    <property type="entry name" value="GNAT"/>
    <property type="match status" value="1"/>
</dbReference>
<dbReference type="PANTHER" id="PTHR43441:SF11">
    <property type="entry name" value="RIBOSOMAL-PROTEIN-SERINE ACETYLTRANSFERASE"/>
    <property type="match status" value="1"/>
</dbReference>
<dbReference type="Proteomes" id="UP000838160">
    <property type="component" value="Unassembled WGS sequence"/>
</dbReference>
<proteinExistence type="predicted"/>
<dbReference type="Gene3D" id="3.40.630.30">
    <property type="match status" value="1"/>
</dbReference>
<comment type="caution">
    <text evidence="2">The sequence shown here is derived from an EMBL/GenBank/DDBJ whole genome shotgun (WGS) entry which is preliminary data.</text>
</comment>
<dbReference type="EMBL" id="CAKLCM010000002">
    <property type="protein sequence ID" value="CAH0525779.1"/>
    <property type="molecule type" value="Genomic_DNA"/>
</dbReference>
<name>A0ABM8ZHM6_9VIBR</name>
<dbReference type="InterPro" id="IPR000182">
    <property type="entry name" value="GNAT_dom"/>
</dbReference>
<accession>A0ABM8ZHM6</accession>
<keyword evidence="3" id="KW-1185">Reference proteome</keyword>